<evidence type="ECO:0000313" key="3">
    <source>
        <dbReference type="Proteomes" id="UP001172673"/>
    </source>
</evidence>
<evidence type="ECO:0000256" key="1">
    <source>
        <dbReference type="SAM" id="Phobius"/>
    </source>
</evidence>
<dbReference type="InterPro" id="IPR021514">
    <property type="entry name" value="DUF3176"/>
</dbReference>
<keyword evidence="3" id="KW-1185">Reference proteome</keyword>
<dbReference type="Pfam" id="PF11374">
    <property type="entry name" value="DUF3176"/>
    <property type="match status" value="1"/>
</dbReference>
<keyword evidence="1" id="KW-0812">Transmembrane</keyword>
<dbReference type="Proteomes" id="UP001172673">
    <property type="component" value="Unassembled WGS sequence"/>
</dbReference>
<comment type="caution">
    <text evidence="2">The sequence shown here is derived from an EMBL/GenBank/DDBJ whole genome shotgun (WGS) entry which is preliminary data.</text>
</comment>
<dbReference type="AlphaFoldDB" id="A0AA39CJF2"/>
<feature type="transmembrane region" description="Helical" evidence="1">
    <location>
        <begin position="486"/>
        <end position="505"/>
    </location>
</feature>
<evidence type="ECO:0000313" key="2">
    <source>
        <dbReference type="EMBL" id="KAJ9610455.1"/>
    </source>
</evidence>
<dbReference type="PANTHER" id="PTHR37576">
    <property type="entry name" value="DEFECT AT LOW TEMPERATURE PROTEIN 1"/>
    <property type="match status" value="1"/>
</dbReference>
<sequence>MYAKSDYVELQTRAIPPTPDGSANQIPHSKSLQARPWKSGLRRVPVLGLTALLGTLLCTAASVYILLRSDGQPVEIWHPLQPTVYLAVFSSVANILHAFALGEGLVVAWWQRAVKATTLQNLHYTWHSGTSVKGALMNVLLGREILMAVACLLTTLSIARGPLFQRASSVHDATISLSGTVKLHMAQELQRGFAGVISGRTPSPSFMTPEFTKVVQDYYKGEPMHAINSGCPLNTTCSTNVPGFGFGVHCNETKIPFTLVKISASGGVSVNTIDSFVSGAGYQEIYGFGGSQELDEDFKPLKETSNTALILNNTYLADTATSDPGAVGYLRNRVCALRGGIVSYSVTVSNGTLLSLRSSSWKDDTFLEDRGLEGIQGTTISNLAGFYLAANYLFTSSASLSFGGGVGWIMNIDGLTAAQYSTSANTSSGFNTVWTDPTDDMIDGMREIAFRTGLQIGKNTSYPNSVQQVQYTGQHQQTVYRTDHRFTVAAAAVSILGIAAVLPTFSGFTRLGRGMTLSPLEVAKAFNAPALQDVAGNLGVDAMLDDANRTKLQYGEMSYEYFQEGSSVVHKLAMVPVGGGSEPRKGVLYI</sequence>
<keyword evidence="1" id="KW-1133">Transmembrane helix</keyword>
<dbReference type="EMBL" id="JAPDRK010000007">
    <property type="protein sequence ID" value="KAJ9610455.1"/>
    <property type="molecule type" value="Genomic_DNA"/>
</dbReference>
<protein>
    <submittedName>
        <fullName evidence="2">Uncharacterized protein</fullName>
    </submittedName>
</protein>
<keyword evidence="1" id="KW-0472">Membrane</keyword>
<feature type="transmembrane region" description="Helical" evidence="1">
    <location>
        <begin position="44"/>
        <end position="67"/>
    </location>
</feature>
<name>A0AA39CJF2_9EURO</name>
<accession>A0AA39CJF2</accession>
<gene>
    <name evidence="2" type="ORF">H2200_005232</name>
</gene>
<organism evidence="2 3">
    <name type="scientific">Cladophialophora chaetospira</name>
    <dbReference type="NCBI Taxonomy" id="386627"/>
    <lineage>
        <taxon>Eukaryota</taxon>
        <taxon>Fungi</taxon>
        <taxon>Dikarya</taxon>
        <taxon>Ascomycota</taxon>
        <taxon>Pezizomycotina</taxon>
        <taxon>Eurotiomycetes</taxon>
        <taxon>Chaetothyriomycetidae</taxon>
        <taxon>Chaetothyriales</taxon>
        <taxon>Herpotrichiellaceae</taxon>
        <taxon>Cladophialophora</taxon>
    </lineage>
</organism>
<reference evidence="2" key="1">
    <citation type="submission" date="2022-10" db="EMBL/GenBank/DDBJ databases">
        <title>Culturing micro-colonial fungi from biological soil crusts in the Mojave desert and describing Neophaeococcomyces mojavensis, and introducing the new genera and species Taxawa tesnikishii.</title>
        <authorList>
            <person name="Kurbessoian T."/>
            <person name="Stajich J.E."/>
        </authorList>
    </citation>
    <scope>NUCLEOTIDE SEQUENCE</scope>
    <source>
        <strain evidence="2">TK_41</strain>
    </source>
</reference>
<proteinExistence type="predicted"/>
<feature type="transmembrane region" description="Helical" evidence="1">
    <location>
        <begin position="87"/>
        <end position="110"/>
    </location>
</feature>
<dbReference type="PANTHER" id="PTHR37576:SF2">
    <property type="entry name" value="DEFECT AT LOW TEMPERATURE PROTEIN 1"/>
    <property type="match status" value="1"/>
</dbReference>